<evidence type="ECO:0000313" key="2">
    <source>
        <dbReference type="EMBL" id="QXH83257.1"/>
    </source>
</evidence>
<gene>
    <name evidence="2" type="ORF">HU722_0025330</name>
    <name evidence="1" type="ORF">HU722_11760</name>
</gene>
<dbReference type="Pfam" id="PF05521">
    <property type="entry name" value="Phage_HCP"/>
    <property type="match status" value="1"/>
</dbReference>
<organism evidence="1">
    <name type="scientific">Pseudomonas tritici</name>
    <dbReference type="NCBI Taxonomy" id="2745518"/>
    <lineage>
        <taxon>Bacteria</taxon>
        <taxon>Pseudomonadati</taxon>
        <taxon>Pseudomonadota</taxon>
        <taxon>Gammaproteobacteria</taxon>
        <taxon>Pseudomonadales</taxon>
        <taxon>Pseudomonadaceae</taxon>
        <taxon>Pseudomonas</taxon>
    </lineage>
</organism>
<dbReference type="KEGG" id="ptrt:HU722_0025330"/>
<dbReference type="Gene3D" id="2.40.10.270">
    <property type="entry name" value="Bacteriophage SPP1 head-tail adaptor protein"/>
    <property type="match status" value="1"/>
</dbReference>
<accession>A0A8H9YQI3</accession>
<dbReference type="RefSeq" id="WP_034112024.1">
    <property type="nucleotide sequence ID" value="NZ_CP077084.1"/>
</dbReference>
<dbReference type="InterPro" id="IPR038666">
    <property type="entry name" value="SSP1_head-tail_sf"/>
</dbReference>
<reference evidence="2" key="2">
    <citation type="submission" date="2021-06" db="EMBL/GenBank/DDBJ databases">
        <title>Updating the genus Pseudomonas: Description of 43 new species and partition of the Pseudomonas putida group.</title>
        <authorList>
            <person name="Girard L."/>
            <person name="Lood C."/>
            <person name="Vandamme P."/>
            <person name="Rokni-Zadeh H."/>
            <person name="van Noort V."/>
            <person name="Hofte M."/>
            <person name="Lavigne R."/>
            <person name="De Mot R."/>
        </authorList>
    </citation>
    <scope>NUCLEOTIDE SEQUENCE</scope>
    <source>
        <strain evidence="2">SWRI145</strain>
    </source>
</reference>
<dbReference type="InterPro" id="IPR008767">
    <property type="entry name" value="Phage_SPP1_head-tail_adaptor"/>
</dbReference>
<keyword evidence="3" id="KW-1185">Reference proteome</keyword>
<protein>
    <submittedName>
        <fullName evidence="1">Phage head closure protein</fullName>
    </submittedName>
</protein>
<sequence length="120" mass="13585">MAYREIGAGELNKHVTLRRRDDVPAEDMGLDSLFSEANPRWAKIEPVGSAVYTDSAQTENKITHRIFLRFRTGITTAYEVVHKDTLYRVKRGFDMNGRGRFVVLEVEELGLLKPGGGIYV</sequence>
<evidence type="ECO:0000313" key="3">
    <source>
        <dbReference type="Proteomes" id="UP000615613"/>
    </source>
</evidence>
<name>A0A8H9YQI3_9PSED</name>
<dbReference type="NCBIfam" id="TIGR01563">
    <property type="entry name" value="gp16_SPP1"/>
    <property type="match status" value="1"/>
</dbReference>
<evidence type="ECO:0000313" key="1">
    <source>
        <dbReference type="EMBL" id="MBC3292195.1"/>
    </source>
</evidence>
<proteinExistence type="predicted"/>
<reference evidence="1" key="1">
    <citation type="journal article" date="2020" name="Microorganisms">
        <title>Reliable Identification of Environmental Pseudomonas Isolates Using the rpoD Gene.</title>
        <authorList>
            <consortium name="The Broad Institute Genome Sequencing Platform"/>
            <person name="Girard L."/>
            <person name="Lood C."/>
            <person name="Rokni-Zadeh H."/>
            <person name="van Noort V."/>
            <person name="Lavigne R."/>
            <person name="De Mot R."/>
        </authorList>
    </citation>
    <scope>NUCLEOTIDE SEQUENCE [LARGE SCALE GENOMIC DNA]</scope>
    <source>
        <strain evidence="1">SWRI145</strain>
    </source>
</reference>
<dbReference type="AlphaFoldDB" id="A0A8H9YQI3"/>
<dbReference type="Proteomes" id="UP000615613">
    <property type="component" value="Chromosome"/>
</dbReference>
<dbReference type="EMBL" id="CP077084">
    <property type="protein sequence ID" value="QXH83257.1"/>
    <property type="molecule type" value="Genomic_DNA"/>
</dbReference>
<dbReference type="EMBL" id="JABWQF010000006">
    <property type="protein sequence ID" value="MBC3292195.1"/>
    <property type="molecule type" value="Genomic_DNA"/>
</dbReference>